<dbReference type="KEGG" id="sli:Slin_2055"/>
<dbReference type="HOGENOM" id="CLU_3383855_0_0_10"/>
<organism evidence="1 2">
    <name type="scientific">Spirosoma linguale (strain ATCC 33905 / DSM 74 / LMG 10896 / Claus 1)</name>
    <dbReference type="NCBI Taxonomy" id="504472"/>
    <lineage>
        <taxon>Bacteria</taxon>
        <taxon>Pseudomonadati</taxon>
        <taxon>Bacteroidota</taxon>
        <taxon>Cytophagia</taxon>
        <taxon>Cytophagales</taxon>
        <taxon>Cytophagaceae</taxon>
        <taxon>Spirosoma</taxon>
    </lineage>
</organism>
<evidence type="ECO:0000313" key="1">
    <source>
        <dbReference type="EMBL" id="ADB38099.1"/>
    </source>
</evidence>
<dbReference type="AlphaFoldDB" id="D2QCU4"/>
<gene>
    <name evidence="1" type="ordered locus">Slin_2055</name>
</gene>
<proteinExistence type="predicted"/>
<reference evidence="1 2" key="1">
    <citation type="journal article" date="2010" name="Stand. Genomic Sci.">
        <title>Complete genome sequence of Spirosoma linguale type strain (1).</title>
        <authorList>
            <person name="Lail K."/>
            <person name="Sikorski J."/>
            <person name="Saunders E."/>
            <person name="Lapidus A."/>
            <person name="Glavina Del Rio T."/>
            <person name="Copeland A."/>
            <person name="Tice H."/>
            <person name="Cheng J.-F."/>
            <person name="Lucas S."/>
            <person name="Nolan M."/>
            <person name="Bruce D."/>
            <person name="Goodwin L."/>
            <person name="Pitluck S."/>
            <person name="Ivanova N."/>
            <person name="Mavromatis K."/>
            <person name="Ovchinnikova G."/>
            <person name="Pati A."/>
            <person name="Chen A."/>
            <person name="Palaniappan K."/>
            <person name="Land M."/>
            <person name="Hauser L."/>
            <person name="Chang Y.-J."/>
            <person name="Jeffries C.D."/>
            <person name="Chain P."/>
            <person name="Brettin T."/>
            <person name="Detter J.C."/>
            <person name="Schuetze A."/>
            <person name="Rohde M."/>
            <person name="Tindall B.J."/>
            <person name="Goeker M."/>
            <person name="Bristow J."/>
            <person name="Eisen J.A."/>
            <person name="Markowitz V."/>
            <person name="Hugenholtz P."/>
            <person name="Kyrpides N.C."/>
            <person name="Klenk H.-P."/>
            <person name="Chen F."/>
        </authorList>
    </citation>
    <scope>NUCLEOTIDE SEQUENCE [LARGE SCALE GENOMIC DNA]</scope>
    <source>
        <strain evidence="2">ATCC 33905 / DSM 74 / LMG 10896 / Claus 1</strain>
    </source>
</reference>
<protein>
    <submittedName>
        <fullName evidence="1">Uncharacterized protein</fullName>
    </submittedName>
</protein>
<accession>D2QCU4</accession>
<sequence length="33" mass="3874">MRSGNDLKFTQHNGWVDCIVPQVDDFEMLVCLY</sequence>
<name>D2QCU4_SPILD</name>
<dbReference type="Proteomes" id="UP000002028">
    <property type="component" value="Chromosome"/>
</dbReference>
<keyword evidence="2" id="KW-1185">Reference proteome</keyword>
<dbReference type="EMBL" id="CP001769">
    <property type="protein sequence ID" value="ADB38099.1"/>
    <property type="molecule type" value="Genomic_DNA"/>
</dbReference>
<evidence type="ECO:0000313" key="2">
    <source>
        <dbReference type="Proteomes" id="UP000002028"/>
    </source>
</evidence>